<evidence type="ECO:0000259" key="3">
    <source>
        <dbReference type="Pfam" id="PF10881"/>
    </source>
</evidence>
<keyword evidence="5" id="KW-1185">Reference proteome</keyword>
<dbReference type="RefSeq" id="WP_285670934.1">
    <property type="nucleotide sequence ID" value="NZ_BSYI01000008.1"/>
</dbReference>
<evidence type="ECO:0000313" key="4">
    <source>
        <dbReference type="EMBL" id="GMG82177.1"/>
    </source>
</evidence>
<sequence length="197" mass="20859">MTGIDAVPDLLAGLQGLLWPLLLAAAALAAVRLLRAARRPAEPIADPAVTVTPAPIWNRSEGRLRGDLLRLLEETGAAGRGASLHAQVALGAVFGTDGPAPASLAAFRSIAAKRFDFLVVDAAGRPLVAVEFHGAGHRGNGHASRDRIKRTACRRAGLALVEIDHREDLAPRLREIARHLAAPEPPPPRPRGLRAMR</sequence>
<feature type="transmembrane region" description="Helical" evidence="2">
    <location>
        <begin position="17"/>
        <end position="34"/>
    </location>
</feature>
<proteinExistence type="predicted"/>
<dbReference type="InterPro" id="IPR024402">
    <property type="entry name" value="DUF2726"/>
</dbReference>
<evidence type="ECO:0000256" key="1">
    <source>
        <dbReference type="SAM" id="MobiDB-lite"/>
    </source>
</evidence>
<dbReference type="EMBL" id="BSYI01000008">
    <property type="protein sequence ID" value="GMG82177.1"/>
    <property type="molecule type" value="Genomic_DNA"/>
</dbReference>
<feature type="domain" description="DUF2726" evidence="3">
    <location>
        <begin position="78"/>
        <end position="167"/>
    </location>
</feature>
<name>A0ABQ6LKI2_9RHOB</name>
<reference evidence="4 5" key="1">
    <citation type="submission" date="2023-04" db="EMBL/GenBank/DDBJ databases">
        <title>Marinoamorphus aggregata gen. nov., sp. Nov., isolate from tissue of brittle star Ophioplocus japonicus.</title>
        <authorList>
            <person name="Kawano K."/>
            <person name="Sawayama S."/>
            <person name="Nakagawa S."/>
        </authorList>
    </citation>
    <scope>NUCLEOTIDE SEQUENCE [LARGE SCALE GENOMIC DNA]</scope>
    <source>
        <strain evidence="4 5">NKW23</strain>
    </source>
</reference>
<keyword evidence="2" id="KW-1133">Transmembrane helix</keyword>
<feature type="region of interest" description="Disordered" evidence="1">
    <location>
        <begin position="178"/>
        <end position="197"/>
    </location>
</feature>
<evidence type="ECO:0000256" key="2">
    <source>
        <dbReference type="SAM" id="Phobius"/>
    </source>
</evidence>
<protein>
    <recommendedName>
        <fullName evidence="3">DUF2726 domain-containing protein</fullName>
    </recommendedName>
</protein>
<evidence type="ECO:0000313" key="5">
    <source>
        <dbReference type="Proteomes" id="UP001239909"/>
    </source>
</evidence>
<dbReference type="Pfam" id="PF10881">
    <property type="entry name" value="DUF2726"/>
    <property type="match status" value="1"/>
</dbReference>
<accession>A0ABQ6LKI2</accession>
<gene>
    <name evidence="4" type="ORF">LNKW23_13900</name>
</gene>
<keyword evidence="2" id="KW-0812">Transmembrane</keyword>
<comment type="caution">
    <text evidence="4">The sequence shown here is derived from an EMBL/GenBank/DDBJ whole genome shotgun (WGS) entry which is preliminary data.</text>
</comment>
<organism evidence="4 5">
    <name type="scientific">Paralimibaculum aggregatum</name>
    <dbReference type="NCBI Taxonomy" id="3036245"/>
    <lineage>
        <taxon>Bacteria</taxon>
        <taxon>Pseudomonadati</taxon>
        <taxon>Pseudomonadota</taxon>
        <taxon>Alphaproteobacteria</taxon>
        <taxon>Rhodobacterales</taxon>
        <taxon>Paracoccaceae</taxon>
        <taxon>Paralimibaculum</taxon>
    </lineage>
</organism>
<keyword evidence="2" id="KW-0472">Membrane</keyword>
<dbReference type="Proteomes" id="UP001239909">
    <property type="component" value="Unassembled WGS sequence"/>
</dbReference>